<dbReference type="Gene3D" id="3.30.450.40">
    <property type="match status" value="1"/>
</dbReference>
<evidence type="ECO:0000256" key="18">
    <source>
        <dbReference type="SAM" id="Coils"/>
    </source>
</evidence>
<comment type="caution">
    <text evidence="24">The sequence shown here is derived from an EMBL/GenBank/DDBJ whole genome shotgun (WGS) entry which is preliminary data.</text>
</comment>
<dbReference type="PANTHER" id="PTHR43547:SF2">
    <property type="entry name" value="HYBRID SIGNAL TRANSDUCTION HISTIDINE KINASE C"/>
    <property type="match status" value="1"/>
</dbReference>
<dbReference type="RefSeq" id="WP_190474132.1">
    <property type="nucleotide sequence ID" value="NZ_JACJPW010000133.1"/>
</dbReference>
<keyword evidence="8 19" id="KW-0812">Transmembrane</keyword>
<evidence type="ECO:0000256" key="16">
    <source>
        <dbReference type="ARBA" id="ARBA00023157"/>
    </source>
</evidence>
<keyword evidence="25" id="KW-1185">Reference proteome</keyword>
<feature type="coiled-coil region" evidence="18">
    <location>
        <begin position="1177"/>
        <end position="1208"/>
    </location>
</feature>
<keyword evidence="14" id="KW-0902">Two-component regulatory system</keyword>
<dbReference type="PRINTS" id="PR00344">
    <property type="entry name" value="BCTRLSENSOR"/>
</dbReference>
<evidence type="ECO:0000256" key="6">
    <source>
        <dbReference type="ARBA" id="ARBA00022553"/>
    </source>
</evidence>
<comment type="subcellular location">
    <subcellularLocation>
        <location evidence="3">Endoplasmic reticulum membrane</location>
        <topology evidence="3">Multi-pass membrane protein</topology>
    </subcellularLocation>
</comment>
<dbReference type="InterPro" id="IPR005467">
    <property type="entry name" value="His_kinase_dom"/>
</dbReference>
<evidence type="ECO:0000256" key="17">
    <source>
        <dbReference type="PROSITE-ProRule" id="PRU00169"/>
    </source>
</evidence>
<dbReference type="SMART" id="SM00091">
    <property type="entry name" value="PAS"/>
    <property type="match status" value="4"/>
</dbReference>
<dbReference type="CDD" id="cd00156">
    <property type="entry name" value="REC"/>
    <property type="match status" value="1"/>
</dbReference>
<name>A0A926VKN5_9CYAN</name>
<dbReference type="InterPro" id="IPR001610">
    <property type="entry name" value="PAC"/>
</dbReference>
<evidence type="ECO:0000259" key="20">
    <source>
        <dbReference type="PROSITE" id="PS50109"/>
    </source>
</evidence>
<feature type="coiled-coil region" evidence="18">
    <location>
        <begin position="607"/>
        <end position="645"/>
    </location>
</feature>
<dbReference type="FunFam" id="1.10.287.130:FF:000045">
    <property type="entry name" value="Two-component system sensor histidine kinase/response regulator"/>
    <property type="match status" value="1"/>
</dbReference>
<dbReference type="InterPro" id="IPR003018">
    <property type="entry name" value="GAF"/>
</dbReference>
<evidence type="ECO:0000256" key="2">
    <source>
        <dbReference type="ARBA" id="ARBA00001935"/>
    </source>
</evidence>
<feature type="domain" description="PAS" evidence="22">
    <location>
        <begin position="645"/>
        <end position="718"/>
    </location>
</feature>
<dbReference type="EC" id="2.7.13.3" evidence="5"/>
<feature type="domain" description="Histidine kinase" evidence="20">
    <location>
        <begin position="188"/>
        <end position="437"/>
    </location>
</feature>
<evidence type="ECO:0000259" key="21">
    <source>
        <dbReference type="PROSITE" id="PS50110"/>
    </source>
</evidence>
<dbReference type="SUPFAM" id="SSF47384">
    <property type="entry name" value="Homodimeric domain of signal transducing histidine kinase"/>
    <property type="match status" value="2"/>
</dbReference>
<feature type="coiled-coil region" evidence="18">
    <location>
        <begin position="151"/>
        <end position="184"/>
    </location>
</feature>
<feature type="domain" description="Response regulatory" evidence="21">
    <location>
        <begin position="486"/>
        <end position="601"/>
    </location>
</feature>
<feature type="modified residue" description="4-aspartylphosphate" evidence="17">
    <location>
        <position position="534"/>
    </location>
</feature>
<dbReference type="InterPro" id="IPR058544">
    <property type="entry name" value="ETR1_N"/>
</dbReference>
<feature type="domain" description="Histidine kinase" evidence="20">
    <location>
        <begin position="1445"/>
        <end position="1691"/>
    </location>
</feature>
<evidence type="ECO:0000256" key="15">
    <source>
        <dbReference type="ARBA" id="ARBA00023136"/>
    </source>
</evidence>
<feature type="domain" description="PAC" evidence="23">
    <location>
        <begin position="1125"/>
        <end position="1192"/>
    </location>
</feature>
<dbReference type="InterPro" id="IPR035965">
    <property type="entry name" value="PAS-like_dom_sf"/>
</dbReference>
<dbReference type="InterPro" id="IPR004358">
    <property type="entry name" value="Sig_transdc_His_kin-like_C"/>
</dbReference>
<dbReference type="Pfam" id="PF08448">
    <property type="entry name" value="PAS_4"/>
    <property type="match status" value="1"/>
</dbReference>
<dbReference type="SMART" id="SM00065">
    <property type="entry name" value="GAF"/>
    <property type="match status" value="1"/>
</dbReference>
<evidence type="ECO:0000256" key="1">
    <source>
        <dbReference type="ARBA" id="ARBA00000085"/>
    </source>
</evidence>
<dbReference type="InterPro" id="IPR000014">
    <property type="entry name" value="PAS"/>
</dbReference>
<dbReference type="InterPro" id="IPR013656">
    <property type="entry name" value="PAS_4"/>
</dbReference>
<dbReference type="Pfam" id="PF13426">
    <property type="entry name" value="PAS_9"/>
    <property type="match status" value="1"/>
</dbReference>
<dbReference type="PROSITE" id="PS50110">
    <property type="entry name" value="RESPONSE_REGULATORY"/>
    <property type="match status" value="1"/>
</dbReference>
<feature type="transmembrane region" description="Helical" evidence="19">
    <location>
        <begin position="52"/>
        <end position="78"/>
    </location>
</feature>
<keyword evidence="12 19" id="KW-1133">Transmembrane helix</keyword>
<evidence type="ECO:0000256" key="14">
    <source>
        <dbReference type="ARBA" id="ARBA00023012"/>
    </source>
</evidence>
<dbReference type="CDD" id="cd00082">
    <property type="entry name" value="HisKA"/>
    <property type="match status" value="2"/>
</dbReference>
<evidence type="ECO:0000256" key="4">
    <source>
        <dbReference type="ARBA" id="ARBA00009842"/>
    </source>
</evidence>
<dbReference type="Gene3D" id="1.10.287.130">
    <property type="match status" value="2"/>
</dbReference>
<dbReference type="SUPFAM" id="SSF55785">
    <property type="entry name" value="PYP-like sensor domain (PAS domain)"/>
    <property type="match status" value="4"/>
</dbReference>
<dbReference type="InterPro" id="IPR036890">
    <property type="entry name" value="HATPase_C_sf"/>
</dbReference>
<dbReference type="PROSITE" id="PS50113">
    <property type="entry name" value="PAC"/>
    <property type="match status" value="4"/>
</dbReference>
<evidence type="ECO:0000313" key="24">
    <source>
        <dbReference type="EMBL" id="MBD2185636.1"/>
    </source>
</evidence>
<dbReference type="InterPro" id="IPR000700">
    <property type="entry name" value="PAS-assoc_C"/>
</dbReference>
<evidence type="ECO:0000259" key="22">
    <source>
        <dbReference type="PROSITE" id="PS50112"/>
    </source>
</evidence>
<feature type="domain" description="PAC" evidence="23">
    <location>
        <begin position="720"/>
        <end position="772"/>
    </location>
</feature>
<keyword evidence="15 19" id="KW-0472">Membrane</keyword>
<dbReference type="Pfam" id="PF01590">
    <property type="entry name" value="GAF"/>
    <property type="match status" value="1"/>
</dbReference>
<dbReference type="Gene3D" id="3.30.565.10">
    <property type="entry name" value="Histidine kinase-like ATPase, C-terminal domain"/>
    <property type="match status" value="2"/>
</dbReference>
<comment type="catalytic activity">
    <reaction evidence="1">
        <text>ATP + protein L-histidine = ADP + protein N-phospho-L-histidine.</text>
        <dbReference type="EC" id="2.7.13.3"/>
    </reaction>
</comment>
<keyword evidence="9" id="KW-0936">Ethylene signaling pathway</keyword>
<dbReference type="PROSITE" id="PS50112">
    <property type="entry name" value="PAS"/>
    <property type="match status" value="4"/>
</dbReference>
<dbReference type="InterPro" id="IPR001789">
    <property type="entry name" value="Sig_transdc_resp-reg_receiver"/>
</dbReference>
<dbReference type="InterPro" id="IPR003594">
    <property type="entry name" value="HATPase_dom"/>
</dbReference>
<dbReference type="PANTHER" id="PTHR43547">
    <property type="entry name" value="TWO-COMPONENT HISTIDINE KINASE"/>
    <property type="match status" value="1"/>
</dbReference>
<evidence type="ECO:0000256" key="11">
    <source>
        <dbReference type="ARBA" id="ARBA00022824"/>
    </source>
</evidence>
<dbReference type="SMART" id="SM00086">
    <property type="entry name" value="PAC"/>
    <property type="match status" value="5"/>
</dbReference>
<comment type="cofactor">
    <cofactor evidence="2">
        <name>Cu cation</name>
        <dbReference type="ChEBI" id="CHEBI:23378"/>
    </cofactor>
</comment>
<evidence type="ECO:0000256" key="10">
    <source>
        <dbReference type="ARBA" id="ARBA00022777"/>
    </source>
</evidence>
<dbReference type="SMART" id="SM00448">
    <property type="entry name" value="REC"/>
    <property type="match status" value="1"/>
</dbReference>
<sequence length="1695" mass="190316">MKIHQYDMGYGIGVLAAALALMLLWPGLWKNLLVANGFLPHGHCYLWKPSLVWLHIISDTLIGLAYVAISGTLAYLVYKSRQDIPFHWMFLLFGTFIVACGSTHFMEVWTLWTPTYWLAGELKLVTAVASVTTAVILPSLVPQVLGLVEDAKISQERKLKLEAANQELEELAHKLKELDRLKTQFFANVSHELRTPLALILGPTEKLLASDELTQEQHDNLKVVRRNAQTLLKHVNNLLDVSKLEAGKMSVNYAQVDLAHLVKLTAAHFDTLAQECHISFSIDTPESVPAQVDAEKLQRICFNLLSNAFKFTPNSGSIKCRVEVCWGRVEEKVKSQKSKVKINTPPLPHSPTPPLLFVPISARITVEDSGVGVPLELREVIFEPFRQGEPEIARKFGGTGLGLAIVKEFVDLHGGKIAVDEAVLGGARFSVELPLLAPADVEVASAIALSSDNINSELASVMLAELRSPEINVVKDYLTAPSTQPRVLVVEDNPEMNRFIADTLASDYNIVTALNGQEGLELALKLHPDAILSDVMMPQMTGDRMVRQIRLHRELNAVPIVLLTAKADDDLRVQMLREGVQDYLMKPFSSEELKARVANQIAMKRAKEILQQELGSATENLALLAEEVRIRQRELQTTLAALQESEERFRQLAEHIREIFWLFEPKNSKILYISPRYEQISGLSCQSLSEQPTSFFDIVYHEDKQQVLLAFEKQLRGEHLEVEYRIVQPNGSIRWIWARAFPIENELGEVYRIAGIAEDMTDRKQAEIVLQNFASELEIAIAQRTDELAFSNWLLQEKIGELEAEKEALRRSEERFRSYFELPLIGIAITSPEKGWLQVNDKLCDIFGYSRQELSQMTWVEITHADDLAADIDNFNQILAGERESYAIDKRFIRKDGEVIYADIATQCVRRADGSIDYFVLLVQDTTDRVRALLKLRLLESVVVNANDAIVITEAEPIEEPGPHILYVNAAFTRMTGYTLQEVVGKTPRILQGPQSDRATLNQLRETIQNWQPGVFELINYRKDGSQFWVELSLVPVADETGWYTHWIAIERDITQRKLSEEALYRREREFKTLVENSPDIVLRCDREMRYLYVNPVVETLTGTPTENFIGKNFRELSSPEELCQLWETTLTKVFESGVEQTIQFVCPTSIGMRIYQSRVVPEPNKKGAIESALAVIRDITELKEAEEERAQRIREQEARVLAEAQQRRFAFLAEASMVLASSFDYETTLAQVARLALPYLADWCIFYIVGEEGQILRLASAHSDPRQEELLLQLQTYDELDAANSKSCLGKVGIVTGSGAIPILGSPQVEDMASKTPTFRKIQNLKSGDLNLEHPVLEVLRTLKPAFYPELADDRIAQCASNAEDCKLLEALKPQSVIVVPLVTQGRILGALEFVYAESGRRYCWEELALAEELATRAALAIDNSRTHREAQEANRLKDEFLAILSHELRTPLHAILGWVNLLRTRKVDAIMTDRALETIERNARLQTQMVSDLLDVSRIIRGKLELNLSPIDPIPVLVAALDTVRPTAERQGVELKCVFNAVGEVAADADRLQQIAWNLLSNAIKFTPKGGVVEIKLEKLQMADLKLQNETQNPTFNSQSEISYAQITVTDTGKGISPGFLPYVFDRFRQESNLHQGDVHSSLTRSQVGLGLGLAIVRHLVELHGGTVSAYSAGEGKGATFTVKLPLVEGARG</sequence>
<dbReference type="CDD" id="cd00130">
    <property type="entry name" value="PAS"/>
    <property type="match status" value="4"/>
</dbReference>
<dbReference type="Pfam" id="PF25487">
    <property type="entry name" value="ETR1_N"/>
    <property type="match status" value="1"/>
</dbReference>
<accession>A0A926VKN5</accession>
<keyword evidence="11" id="KW-0256">Endoplasmic reticulum</keyword>
<reference evidence="24" key="2">
    <citation type="submission" date="2020-08" db="EMBL/GenBank/DDBJ databases">
        <authorList>
            <person name="Chen M."/>
            <person name="Teng W."/>
            <person name="Zhao L."/>
            <person name="Hu C."/>
            <person name="Zhou Y."/>
            <person name="Han B."/>
            <person name="Song L."/>
            <person name="Shu W."/>
        </authorList>
    </citation>
    <scope>NUCLEOTIDE SEQUENCE</scope>
    <source>
        <strain evidence="24">FACHB-1375</strain>
    </source>
</reference>
<dbReference type="InterPro" id="IPR029016">
    <property type="entry name" value="GAF-like_dom_sf"/>
</dbReference>
<dbReference type="Pfam" id="PF08447">
    <property type="entry name" value="PAS_3"/>
    <property type="match status" value="2"/>
</dbReference>
<feature type="domain" description="PAC" evidence="23">
    <location>
        <begin position="1012"/>
        <end position="1066"/>
    </location>
</feature>
<reference evidence="24" key="1">
    <citation type="journal article" date="2015" name="ISME J.">
        <title>Draft Genome Sequence of Streptomyces incarnatus NRRL8089, which Produces the Nucleoside Antibiotic Sinefungin.</title>
        <authorList>
            <person name="Oshima K."/>
            <person name="Hattori M."/>
            <person name="Shimizu H."/>
            <person name="Fukuda K."/>
            <person name="Nemoto M."/>
            <person name="Inagaki K."/>
            <person name="Tamura T."/>
        </authorList>
    </citation>
    <scope>NUCLEOTIDE SEQUENCE</scope>
    <source>
        <strain evidence="24">FACHB-1375</strain>
    </source>
</reference>
<feature type="domain" description="PAC" evidence="23">
    <location>
        <begin position="886"/>
        <end position="938"/>
    </location>
</feature>
<dbReference type="PROSITE" id="PS50109">
    <property type="entry name" value="HIS_KIN"/>
    <property type="match status" value="2"/>
</dbReference>
<dbReference type="SUPFAM" id="SSF52172">
    <property type="entry name" value="CheY-like"/>
    <property type="match status" value="1"/>
</dbReference>
<dbReference type="SMART" id="SM00388">
    <property type="entry name" value="HisKA"/>
    <property type="match status" value="2"/>
</dbReference>
<comment type="similarity">
    <text evidence="4">Belongs to the ethylene receptor family.</text>
</comment>
<keyword evidence="16" id="KW-1015">Disulfide bond</keyword>
<dbReference type="InterPro" id="IPR036097">
    <property type="entry name" value="HisK_dim/P_sf"/>
</dbReference>
<dbReference type="Pfam" id="PF00512">
    <property type="entry name" value="HisKA"/>
    <property type="match status" value="2"/>
</dbReference>
<organism evidence="24 25">
    <name type="scientific">Aerosakkonema funiforme FACHB-1375</name>
    <dbReference type="NCBI Taxonomy" id="2949571"/>
    <lineage>
        <taxon>Bacteria</taxon>
        <taxon>Bacillati</taxon>
        <taxon>Cyanobacteriota</taxon>
        <taxon>Cyanophyceae</taxon>
        <taxon>Oscillatoriophycideae</taxon>
        <taxon>Aerosakkonematales</taxon>
        <taxon>Aerosakkonemataceae</taxon>
        <taxon>Aerosakkonema</taxon>
    </lineage>
</organism>
<feature type="domain" description="PAS" evidence="22">
    <location>
        <begin position="812"/>
        <end position="882"/>
    </location>
</feature>
<feature type="transmembrane region" description="Helical" evidence="19">
    <location>
        <begin position="12"/>
        <end position="32"/>
    </location>
</feature>
<keyword evidence="18" id="KW-0175">Coiled coil</keyword>
<evidence type="ECO:0000256" key="9">
    <source>
        <dbReference type="ARBA" id="ARBA00022745"/>
    </source>
</evidence>
<dbReference type="InterPro" id="IPR003661">
    <property type="entry name" value="HisK_dim/P_dom"/>
</dbReference>
<keyword evidence="7" id="KW-0808">Transferase</keyword>
<evidence type="ECO:0000256" key="13">
    <source>
        <dbReference type="ARBA" id="ARBA00023008"/>
    </source>
</evidence>
<dbReference type="EMBL" id="JACJPW010000133">
    <property type="protein sequence ID" value="MBD2185636.1"/>
    <property type="molecule type" value="Genomic_DNA"/>
</dbReference>
<dbReference type="GO" id="GO:0000155">
    <property type="term" value="F:phosphorelay sensor kinase activity"/>
    <property type="evidence" value="ECO:0007669"/>
    <property type="project" value="InterPro"/>
</dbReference>
<dbReference type="Gene3D" id="3.40.50.2300">
    <property type="match status" value="1"/>
</dbReference>
<keyword evidence="10" id="KW-0418">Kinase</keyword>
<dbReference type="SMART" id="SM00387">
    <property type="entry name" value="HATPase_c"/>
    <property type="match status" value="2"/>
</dbReference>
<feature type="domain" description="PAS" evidence="22">
    <location>
        <begin position="935"/>
        <end position="1011"/>
    </location>
</feature>
<evidence type="ECO:0000259" key="23">
    <source>
        <dbReference type="PROSITE" id="PS50113"/>
    </source>
</evidence>
<dbReference type="Proteomes" id="UP000641646">
    <property type="component" value="Unassembled WGS sequence"/>
</dbReference>
<gene>
    <name evidence="24" type="ORF">H6G03_31980</name>
</gene>
<dbReference type="Gene3D" id="3.30.450.20">
    <property type="entry name" value="PAS domain"/>
    <property type="match status" value="4"/>
</dbReference>
<dbReference type="InterPro" id="IPR013655">
    <property type="entry name" value="PAS_fold_3"/>
</dbReference>
<keyword evidence="13" id="KW-0186">Copper</keyword>
<evidence type="ECO:0000256" key="5">
    <source>
        <dbReference type="ARBA" id="ARBA00012438"/>
    </source>
</evidence>
<dbReference type="Pfam" id="PF00072">
    <property type="entry name" value="Response_reg"/>
    <property type="match status" value="1"/>
</dbReference>
<evidence type="ECO:0000256" key="7">
    <source>
        <dbReference type="ARBA" id="ARBA00022679"/>
    </source>
</evidence>
<protein>
    <recommendedName>
        <fullName evidence="5">histidine kinase</fullName>
        <ecNumber evidence="5">2.7.13.3</ecNumber>
    </recommendedName>
</protein>
<evidence type="ECO:0000256" key="19">
    <source>
        <dbReference type="SAM" id="Phobius"/>
    </source>
</evidence>
<dbReference type="Pfam" id="PF02518">
    <property type="entry name" value="HATPase_c"/>
    <property type="match status" value="2"/>
</dbReference>
<dbReference type="NCBIfam" id="TIGR00229">
    <property type="entry name" value="sensory_box"/>
    <property type="match status" value="4"/>
</dbReference>
<dbReference type="SUPFAM" id="SSF55874">
    <property type="entry name" value="ATPase domain of HSP90 chaperone/DNA topoisomerase II/histidine kinase"/>
    <property type="match status" value="2"/>
</dbReference>
<dbReference type="SUPFAM" id="SSF55781">
    <property type="entry name" value="GAF domain-like"/>
    <property type="match status" value="1"/>
</dbReference>
<feature type="domain" description="PAS" evidence="22">
    <location>
        <begin position="1067"/>
        <end position="1138"/>
    </location>
</feature>
<proteinExistence type="inferred from homology"/>
<evidence type="ECO:0000256" key="12">
    <source>
        <dbReference type="ARBA" id="ARBA00022989"/>
    </source>
</evidence>
<keyword evidence="6 17" id="KW-0597">Phosphoprotein</keyword>
<evidence type="ECO:0000256" key="3">
    <source>
        <dbReference type="ARBA" id="ARBA00004477"/>
    </source>
</evidence>
<evidence type="ECO:0000256" key="8">
    <source>
        <dbReference type="ARBA" id="ARBA00022692"/>
    </source>
</evidence>
<evidence type="ECO:0000313" key="25">
    <source>
        <dbReference type="Proteomes" id="UP000641646"/>
    </source>
</evidence>
<dbReference type="InterPro" id="IPR011006">
    <property type="entry name" value="CheY-like_superfamily"/>
</dbReference>
<feature type="transmembrane region" description="Helical" evidence="19">
    <location>
        <begin position="90"/>
        <end position="112"/>
    </location>
</feature>